<comment type="pathway">
    <text evidence="2">Pyrimidine metabolism; UMP biosynthesis via salvage pathway; UMP from uridine: step 1/1.</text>
</comment>
<comment type="subcellular location">
    <subcellularLocation>
        <location evidence="1">Cytoplasm</location>
    </subcellularLocation>
</comment>
<evidence type="ECO:0000256" key="12">
    <source>
        <dbReference type="ARBA" id="ARBA00030641"/>
    </source>
</evidence>
<dbReference type="UniPathway" id="UPA00574">
    <property type="reaction ID" value="UER00637"/>
</dbReference>
<comment type="similarity">
    <text evidence="4">Belongs to the uridine kinase family.</text>
</comment>
<proteinExistence type="inferred from homology"/>
<evidence type="ECO:0000256" key="3">
    <source>
        <dbReference type="ARBA" id="ARBA00004784"/>
    </source>
</evidence>
<reference evidence="17" key="1">
    <citation type="submission" date="2018-06" db="EMBL/GenBank/DDBJ databases">
        <authorList>
            <person name="Zhirakovskaya E."/>
        </authorList>
    </citation>
    <scope>NUCLEOTIDE SEQUENCE</scope>
</reference>
<dbReference type="EC" id="2.7.1.48" evidence="5"/>
<evidence type="ECO:0000256" key="5">
    <source>
        <dbReference type="ARBA" id="ARBA00012137"/>
    </source>
</evidence>
<dbReference type="Gene3D" id="3.40.50.300">
    <property type="entry name" value="P-loop containing nucleotide triphosphate hydrolases"/>
    <property type="match status" value="1"/>
</dbReference>
<name>A0A3B0SDD0_9ZZZZ</name>
<accession>A0A3B0SDD0</accession>
<protein>
    <recommendedName>
        <fullName evidence="6">Uridine kinase</fullName>
        <ecNumber evidence="5">2.7.1.48</ecNumber>
    </recommendedName>
    <alternativeName>
        <fullName evidence="12">Cytidine monophosphokinase</fullName>
    </alternativeName>
    <alternativeName>
        <fullName evidence="13">Uridine monophosphokinase</fullName>
    </alternativeName>
</protein>
<dbReference type="CDD" id="cd02023">
    <property type="entry name" value="UMPK"/>
    <property type="match status" value="1"/>
</dbReference>
<keyword evidence="9" id="KW-0547">Nucleotide-binding</keyword>
<comment type="catalytic activity">
    <reaction evidence="14">
        <text>cytidine + ATP = CMP + ADP + H(+)</text>
        <dbReference type="Rhea" id="RHEA:24674"/>
        <dbReference type="ChEBI" id="CHEBI:15378"/>
        <dbReference type="ChEBI" id="CHEBI:17562"/>
        <dbReference type="ChEBI" id="CHEBI:30616"/>
        <dbReference type="ChEBI" id="CHEBI:60377"/>
        <dbReference type="ChEBI" id="CHEBI:456216"/>
        <dbReference type="EC" id="2.7.1.48"/>
    </reaction>
</comment>
<dbReference type="GO" id="GO:0005737">
    <property type="term" value="C:cytoplasm"/>
    <property type="evidence" value="ECO:0007669"/>
    <property type="project" value="UniProtKB-SubCell"/>
</dbReference>
<comment type="pathway">
    <text evidence="3">Pyrimidine metabolism; CTP biosynthesis via salvage pathway; CTP from cytidine: step 1/3.</text>
</comment>
<sequence length="224" mass="25078">MTLTDAPPRHSPTWPIPGEKRPLIIGFAGGSGSGKTTIANAVVAAVGTDSVTLIQHDSYYRDQSSIPLEDRAKTNFDHPDSLETELFVEHLEELRDGLSIERPVYDFATHTRSDDTVTVRPESAIIVEGILVLVDPELRKLMDLRIYIDTESDLRLMRRLSRDILERRRTVESVLEQYLATVRPMHQQFVEPSKRYADLIVPEGYNASAVAAVTSAIQNVLAVR</sequence>
<evidence type="ECO:0000256" key="8">
    <source>
        <dbReference type="ARBA" id="ARBA00022679"/>
    </source>
</evidence>
<evidence type="ECO:0000256" key="2">
    <source>
        <dbReference type="ARBA" id="ARBA00004690"/>
    </source>
</evidence>
<feature type="domain" description="Phosphoribulokinase/uridine kinase" evidence="16">
    <location>
        <begin position="24"/>
        <end position="204"/>
    </location>
</feature>
<keyword evidence="11" id="KW-0067">ATP-binding</keyword>
<dbReference type="GO" id="GO:0044206">
    <property type="term" value="P:UMP salvage"/>
    <property type="evidence" value="ECO:0007669"/>
    <property type="project" value="UniProtKB-UniPathway"/>
</dbReference>
<dbReference type="PRINTS" id="PR00988">
    <property type="entry name" value="URIDINKINASE"/>
</dbReference>
<dbReference type="GO" id="GO:0005524">
    <property type="term" value="F:ATP binding"/>
    <property type="evidence" value="ECO:0007669"/>
    <property type="project" value="UniProtKB-KW"/>
</dbReference>
<dbReference type="GO" id="GO:0004849">
    <property type="term" value="F:uridine kinase activity"/>
    <property type="evidence" value="ECO:0007669"/>
    <property type="project" value="UniProtKB-EC"/>
</dbReference>
<dbReference type="InterPro" id="IPR000764">
    <property type="entry name" value="Uridine_kinase-like"/>
</dbReference>
<organism evidence="17">
    <name type="scientific">hydrothermal vent metagenome</name>
    <dbReference type="NCBI Taxonomy" id="652676"/>
    <lineage>
        <taxon>unclassified sequences</taxon>
        <taxon>metagenomes</taxon>
        <taxon>ecological metagenomes</taxon>
    </lineage>
</organism>
<evidence type="ECO:0000256" key="9">
    <source>
        <dbReference type="ARBA" id="ARBA00022741"/>
    </source>
</evidence>
<evidence type="ECO:0000256" key="14">
    <source>
        <dbReference type="ARBA" id="ARBA00047436"/>
    </source>
</evidence>
<dbReference type="NCBIfam" id="NF004018">
    <property type="entry name" value="PRK05480.1"/>
    <property type="match status" value="1"/>
</dbReference>
<dbReference type="SUPFAM" id="SSF52540">
    <property type="entry name" value="P-loop containing nucleoside triphosphate hydrolases"/>
    <property type="match status" value="1"/>
</dbReference>
<evidence type="ECO:0000256" key="11">
    <source>
        <dbReference type="ARBA" id="ARBA00022840"/>
    </source>
</evidence>
<gene>
    <name evidence="17" type="ORF">MNBD_ACTINO02-3156</name>
</gene>
<comment type="catalytic activity">
    <reaction evidence="15">
        <text>uridine + ATP = UMP + ADP + H(+)</text>
        <dbReference type="Rhea" id="RHEA:16825"/>
        <dbReference type="ChEBI" id="CHEBI:15378"/>
        <dbReference type="ChEBI" id="CHEBI:16704"/>
        <dbReference type="ChEBI" id="CHEBI:30616"/>
        <dbReference type="ChEBI" id="CHEBI:57865"/>
        <dbReference type="ChEBI" id="CHEBI:456216"/>
        <dbReference type="EC" id="2.7.1.48"/>
    </reaction>
</comment>
<dbReference type="EMBL" id="UOEK01000057">
    <property type="protein sequence ID" value="VAV94353.1"/>
    <property type="molecule type" value="Genomic_DNA"/>
</dbReference>
<evidence type="ECO:0000256" key="10">
    <source>
        <dbReference type="ARBA" id="ARBA00022777"/>
    </source>
</evidence>
<evidence type="ECO:0000256" key="1">
    <source>
        <dbReference type="ARBA" id="ARBA00004496"/>
    </source>
</evidence>
<keyword evidence="8 17" id="KW-0808">Transferase</keyword>
<dbReference type="Pfam" id="PF00485">
    <property type="entry name" value="PRK"/>
    <property type="match status" value="1"/>
</dbReference>
<dbReference type="GO" id="GO:0043771">
    <property type="term" value="F:cytidine kinase activity"/>
    <property type="evidence" value="ECO:0007669"/>
    <property type="project" value="RHEA"/>
</dbReference>
<dbReference type="InterPro" id="IPR027417">
    <property type="entry name" value="P-loop_NTPase"/>
</dbReference>
<dbReference type="AlphaFoldDB" id="A0A3B0SDD0"/>
<dbReference type="GO" id="GO:0044211">
    <property type="term" value="P:CTP salvage"/>
    <property type="evidence" value="ECO:0007669"/>
    <property type="project" value="UniProtKB-UniPathway"/>
</dbReference>
<evidence type="ECO:0000259" key="16">
    <source>
        <dbReference type="Pfam" id="PF00485"/>
    </source>
</evidence>
<dbReference type="InterPro" id="IPR026008">
    <property type="entry name" value="Uridine_kinase"/>
</dbReference>
<keyword evidence="10 17" id="KW-0418">Kinase</keyword>
<dbReference type="UniPathway" id="UPA00579">
    <property type="reaction ID" value="UER00640"/>
</dbReference>
<evidence type="ECO:0000256" key="15">
    <source>
        <dbReference type="ARBA" id="ARBA00048909"/>
    </source>
</evidence>
<dbReference type="HAMAP" id="MF_00551">
    <property type="entry name" value="Uridine_kinase"/>
    <property type="match status" value="1"/>
</dbReference>
<evidence type="ECO:0000256" key="4">
    <source>
        <dbReference type="ARBA" id="ARBA00005408"/>
    </source>
</evidence>
<dbReference type="InterPro" id="IPR006083">
    <property type="entry name" value="PRK/URK"/>
</dbReference>
<evidence type="ECO:0000313" key="17">
    <source>
        <dbReference type="EMBL" id="VAV94353.1"/>
    </source>
</evidence>
<keyword evidence="7" id="KW-0963">Cytoplasm</keyword>
<dbReference type="PANTHER" id="PTHR10285">
    <property type="entry name" value="URIDINE KINASE"/>
    <property type="match status" value="1"/>
</dbReference>
<evidence type="ECO:0000256" key="6">
    <source>
        <dbReference type="ARBA" id="ARBA00021478"/>
    </source>
</evidence>
<evidence type="ECO:0000256" key="7">
    <source>
        <dbReference type="ARBA" id="ARBA00022490"/>
    </source>
</evidence>
<dbReference type="NCBIfam" id="TIGR00235">
    <property type="entry name" value="udk"/>
    <property type="match status" value="1"/>
</dbReference>
<evidence type="ECO:0000256" key="13">
    <source>
        <dbReference type="ARBA" id="ARBA00031452"/>
    </source>
</evidence>